<dbReference type="Proteomes" id="UP000823964">
    <property type="component" value="Unassembled WGS sequence"/>
</dbReference>
<protein>
    <submittedName>
        <fullName evidence="1">Uncharacterized protein</fullName>
    </submittedName>
</protein>
<organism evidence="1 2">
    <name type="scientific">Candidatus Akkermansia intestinigallinarum</name>
    <dbReference type="NCBI Taxonomy" id="2838431"/>
    <lineage>
        <taxon>Bacteria</taxon>
        <taxon>Pseudomonadati</taxon>
        <taxon>Verrucomicrobiota</taxon>
        <taxon>Verrucomicrobiia</taxon>
        <taxon>Verrucomicrobiales</taxon>
        <taxon>Akkermansiaceae</taxon>
        <taxon>Akkermansia</taxon>
    </lineage>
</organism>
<reference evidence="1" key="2">
    <citation type="submission" date="2021-04" db="EMBL/GenBank/DDBJ databases">
        <authorList>
            <person name="Gilroy R."/>
        </authorList>
    </citation>
    <scope>NUCLEOTIDE SEQUENCE</scope>
    <source>
        <strain evidence="1">14975</strain>
    </source>
</reference>
<accession>A0A9D2AIF6</accession>
<reference evidence="1" key="1">
    <citation type="journal article" date="2021" name="PeerJ">
        <title>Extensive microbial diversity within the chicken gut microbiome revealed by metagenomics and culture.</title>
        <authorList>
            <person name="Gilroy R."/>
            <person name="Ravi A."/>
            <person name="Getino M."/>
            <person name="Pursley I."/>
            <person name="Horton D.L."/>
            <person name="Alikhan N.F."/>
            <person name="Baker D."/>
            <person name="Gharbi K."/>
            <person name="Hall N."/>
            <person name="Watson M."/>
            <person name="Adriaenssens E.M."/>
            <person name="Foster-Nyarko E."/>
            <person name="Jarju S."/>
            <person name="Secka A."/>
            <person name="Antonio M."/>
            <person name="Oren A."/>
            <person name="Chaudhuri R.R."/>
            <person name="La Ragione R."/>
            <person name="Hildebrand F."/>
            <person name="Pallen M.J."/>
        </authorList>
    </citation>
    <scope>NUCLEOTIDE SEQUENCE</scope>
    <source>
        <strain evidence="1">14975</strain>
    </source>
</reference>
<dbReference type="EMBL" id="DXFQ01000133">
    <property type="protein sequence ID" value="HIX20378.1"/>
    <property type="molecule type" value="Genomic_DNA"/>
</dbReference>
<dbReference type="AlphaFoldDB" id="A0A9D2AIF6"/>
<evidence type="ECO:0000313" key="2">
    <source>
        <dbReference type="Proteomes" id="UP000823964"/>
    </source>
</evidence>
<proteinExistence type="predicted"/>
<name>A0A9D2AIF6_9BACT</name>
<evidence type="ECO:0000313" key="1">
    <source>
        <dbReference type="EMBL" id="HIX20378.1"/>
    </source>
</evidence>
<comment type="caution">
    <text evidence="1">The sequence shown here is derived from an EMBL/GenBank/DDBJ whole genome shotgun (WGS) entry which is preliminary data.</text>
</comment>
<sequence length="279" mass="31978">MNIPPFWIKERRRFRNGILVRLRGVSNNSMDEAREKLEERARLWEQLLAEPKASADAIESFRRSLRRLDGKDSGPYSADILEALEQSLDPENVVTRNRYGCLVLNSTRLCFADVDRFPPRGLKQRLAALFHGRRDEQRLLATLIDMSRRDEHFGARLYRTAHGWRIILRGVELGSAQQRRLFAALNVDPLYAKLCDSQQCWRARLSPKPFHLGLPHFPQAADSLEAPEASAAWVARYEERTAHLAVCRLIDSVGCGIADPVLDYHDRITRASRRDLPLG</sequence>
<gene>
    <name evidence="1" type="ORF">H9862_07240</name>
</gene>